<feature type="signal peptide" evidence="5">
    <location>
        <begin position="1"/>
        <end position="24"/>
    </location>
</feature>
<dbReference type="Gene3D" id="3.40.190.100">
    <property type="entry name" value="Glycine betaine-binding periplasmic protein, domain 2"/>
    <property type="match status" value="1"/>
</dbReference>
<evidence type="ECO:0000259" key="6">
    <source>
        <dbReference type="Pfam" id="PF04069"/>
    </source>
</evidence>
<feature type="chain" id="PRO_5038516269" evidence="5">
    <location>
        <begin position="25"/>
        <end position="325"/>
    </location>
</feature>
<proteinExistence type="predicted"/>
<dbReference type="PANTHER" id="PTHR47737">
    <property type="entry name" value="GLYCINE BETAINE/PROLINE BETAINE TRANSPORT SYSTEM PERMEASE PROTEIN PROW"/>
    <property type="match status" value="1"/>
</dbReference>
<dbReference type="Pfam" id="PF04069">
    <property type="entry name" value="OpuAC"/>
    <property type="match status" value="1"/>
</dbReference>
<dbReference type="PANTHER" id="PTHR47737:SF1">
    <property type="entry name" value="GLYCINE BETAINE_PROLINE BETAINE TRANSPORT SYSTEM PERMEASE PROTEIN PROW"/>
    <property type="match status" value="1"/>
</dbReference>
<feature type="domain" description="ABC-type glycine betaine transport system substrate-binding" evidence="6">
    <location>
        <begin position="45"/>
        <end position="294"/>
    </location>
</feature>
<evidence type="ECO:0000256" key="4">
    <source>
        <dbReference type="ARBA" id="ARBA00023136"/>
    </source>
</evidence>
<evidence type="ECO:0000313" key="7">
    <source>
        <dbReference type="EMBL" id="MBM7556068.1"/>
    </source>
</evidence>
<evidence type="ECO:0000256" key="5">
    <source>
        <dbReference type="SAM" id="SignalP"/>
    </source>
</evidence>
<evidence type="ECO:0000313" key="8">
    <source>
        <dbReference type="Proteomes" id="UP000774000"/>
    </source>
</evidence>
<accession>A0A938XRH6</accession>
<sequence length="325" mass="36887">MFKKKSKSLLVAALSVLLILTVVGCGGQQTAEQNESSKQDKKMTEIKFGHVNWPGVTMKTHVAKNVLEKLGYKVTMDSYTQQVLFTGMEKDQIDAFLGNWDPTMKVNFKPYQEKGVVENVRVNLPEALYQTAVPKYVWEAGVKSMADLQEHADKFDNRIVGIEPGNDGNQIIKDAIDNNTYNLKEWELTTGSTAAMLAAVGKATANKDWIAFNGWKPHWMNVKYDIKYLKDPEGIWGSNDVVYSVARPELKEEGPHFYKFLENFAVTSDIQSAWILEYQKKERDPKKVAEEWINNNPDLVKEWVKGMKTVDGKDAQKVLTEKLSK</sequence>
<organism evidence="7 8">
    <name type="scientific">Halanaerobacter jeridensis</name>
    <dbReference type="NCBI Taxonomy" id="706427"/>
    <lineage>
        <taxon>Bacteria</taxon>
        <taxon>Bacillati</taxon>
        <taxon>Bacillota</taxon>
        <taxon>Clostridia</taxon>
        <taxon>Halanaerobiales</taxon>
        <taxon>Halobacteroidaceae</taxon>
        <taxon>Halanaerobacter</taxon>
    </lineage>
</organism>
<comment type="caution">
    <text evidence="7">The sequence shown here is derived from an EMBL/GenBank/DDBJ whole genome shotgun (WGS) entry which is preliminary data.</text>
</comment>
<comment type="subcellular location">
    <subcellularLocation>
        <location evidence="1">Cell membrane</location>
    </subcellularLocation>
</comment>
<dbReference type="Gene3D" id="3.40.190.10">
    <property type="entry name" value="Periplasmic binding protein-like II"/>
    <property type="match status" value="1"/>
</dbReference>
<dbReference type="RefSeq" id="WP_204700788.1">
    <property type="nucleotide sequence ID" value="NZ_JAFBDQ010000004.1"/>
</dbReference>
<keyword evidence="4" id="KW-0472">Membrane</keyword>
<evidence type="ECO:0000256" key="1">
    <source>
        <dbReference type="ARBA" id="ARBA00004236"/>
    </source>
</evidence>
<evidence type="ECO:0000256" key="3">
    <source>
        <dbReference type="ARBA" id="ARBA00022475"/>
    </source>
</evidence>
<dbReference type="CDD" id="cd13640">
    <property type="entry name" value="PBP2_ChoX"/>
    <property type="match status" value="1"/>
</dbReference>
<dbReference type="GO" id="GO:0031460">
    <property type="term" value="P:glycine betaine transport"/>
    <property type="evidence" value="ECO:0007669"/>
    <property type="project" value="TreeGrafter"/>
</dbReference>
<dbReference type="GO" id="GO:0005275">
    <property type="term" value="F:amine transmembrane transporter activity"/>
    <property type="evidence" value="ECO:0007669"/>
    <property type="project" value="TreeGrafter"/>
</dbReference>
<name>A0A938XRH6_9FIRM</name>
<dbReference type="GO" id="GO:0033265">
    <property type="term" value="F:choline binding"/>
    <property type="evidence" value="ECO:0007669"/>
    <property type="project" value="InterPro"/>
</dbReference>
<dbReference type="GO" id="GO:0043190">
    <property type="term" value="C:ATP-binding cassette (ABC) transporter complex"/>
    <property type="evidence" value="ECO:0007669"/>
    <property type="project" value="InterPro"/>
</dbReference>
<dbReference type="GO" id="GO:0015226">
    <property type="term" value="F:carnitine transmembrane transporter activity"/>
    <property type="evidence" value="ECO:0007669"/>
    <property type="project" value="TreeGrafter"/>
</dbReference>
<dbReference type="Proteomes" id="UP000774000">
    <property type="component" value="Unassembled WGS sequence"/>
</dbReference>
<dbReference type="GO" id="GO:0042597">
    <property type="term" value="C:periplasmic space"/>
    <property type="evidence" value="ECO:0007669"/>
    <property type="project" value="InterPro"/>
</dbReference>
<dbReference type="InterPro" id="IPR007210">
    <property type="entry name" value="ABC_Gly_betaine_transp_sub-bd"/>
</dbReference>
<keyword evidence="2" id="KW-0813">Transport</keyword>
<dbReference type="AlphaFoldDB" id="A0A938XRH6"/>
<keyword evidence="8" id="KW-1185">Reference proteome</keyword>
<dbReference type="EMBL" id="JAFBDQ010000004">
    <property type="protein sequence ID" value="MBM7556068.1"/>
    <property type="molecule type" value="Genomic_DNA"/>
</dbReference>
<reference evidence="7" key="1">
    <citation type="submission" date="2021-01" db="EMBL/GenBank/DDBJ databases">
        <title>Genomic Encyclopedia of Type Strains, Phase IV (KMG-IV): sequencing the most valuable type-strain genomes for metagenomic binning, comparative biology and taxonomic classification.</title>
        <authorList>
            <person name="Goeker M."/>
        </authorList>
    </citation>
    <scope>NUCLEOTIDE SEQUENCE</scope>
    <source>
        <strain evidence="7">DSM 23230</strain>
    </source>
</reference>
<keyword evidence="5" id="KW-0732">Signal</keyword>
<dbReference type="InterPro" id="IPR017783">
    <property type="entry name" value="ABC_choline_sub-bd"/>
</dbReference>
<dbReference type="GO" id="GO:0015871">
    <property type="term" value="P:choline transport"/>
    <property type="evidence" value="ECO:0007669"/>
    <property type="project" value="InterPro"/>
</dbReference>
<dbReference type="SUPFAM" id="SSF53850">
    <property type="entry name" value="Periplasmic binding protein-like II"/>
    <property type="match status" value="1"/>
</dbReference>
<keyword evidence="3" id="KW-1003">Cell membrane</keyword>
<evidence type="ECO:0000256" key="2">
    <source>
        <dbReference type="ARBA" id="ARBA00022448"/>
    </source>
</evidence>
<dbReference type="PROSITE" id="PS51257">
    <property type="entry name" value="PROKAR_LIPOPROTEIN"/>
    <property type="match status" value="1"/>
</dbReference>
<protein>
    <submittedName>
        <fullName evidence="7">Glycine betaine/proline transport system substrate-binding protein</fullName>
    </submittedName>
</protein>
<gene>
    <name evidence="7" type="ORF">JOC47_000904</name>
</gene>